<proteinExistence type="predicted"/>
<sequence length="197" mass="21420">MAATEAMSLGYGGVSLVSRACGLSRKAMRKGIVELARRGKPLLGRVRRAGGGRKSITQSDPALVQTLEALIDEQTRGDPESALRWICKSTRSIAGELVEPDHPVSHMKVAQILHDLNYSLQGNRKTEEGADHPDRDAQFRHINATVKQCLGQGIPVISVDTKKKELLGNYHNAGDPWLPAKHPLKVQGHDFPSPAVP</sequence>
<reference evidence="1" key="2">
    <citation type="journal article" date="2014" name="ISME J.">
        <title>Microbial stratification in low pH oxic and suboxic macroscopic growths along an acid mine drainage.</title>
        <authorList>
            <person name="Mendez-Garcia C."/>
            <person name="Mesa V."/>
            <person name="Sprenger R.R."/>
            <person name="Richter M."/>
            <person name="Diez M.S."/>
            <person name="Solano J."/>
            <person name="Bargiela R."/>
            <person name="Golyshina O.V."/>
            <person name="Manteca A."/>
            <person name="Ramos J.L."/>
            <person name="Gallego J.R."/>
            <person name="Llorente I."/>
            <person name="Martins Dos Santos V.A."/>
            <person name="Jensen O.N."/>
            <person name="Pelaez A.I."/>
            <person name="Sanchez J."/>
            <person name="Ferrer M."/>
        </authorList>
    </citation>
    <scope>NUCLEOTIDE SEQUENCE</scope>
</reference>
<reference evidence="1" key="1">
    <citation type="submission" date="2013-08" db="EMBL/GenBank/DDBJ databases">
        <authorList>
            <person name="Mendez C."/>
            <person name="Richter M."/>
            <person name="Ferrer M."/>
            <person name="Sanchez J."/>
        </authorList>
    </citation>
    <scope>NUCLEOTIDE SEQUENCE</scope>
</reference>
<protein>
    <submittedName>
        <fullName evidence="1">Rhodopirellula transposase family protein</fullName>
    </submittedName>
</protein>
<dbReference type="EMBL" id="AUZY01000981">
    <property type="protein sequence ID" value="EQD76778.1"/>
    <property type="molecule type" value="Genomic_DNA"/>
</dbReference>
<comment type="caution">
    <text evidence="1">The sequence shown here is derived from an EMBL/GenBank/DDBJ whole genome shotgun (WGS) entry which is preliminary data.</text>
</comment>
<accession>T1C7C4</accession>
<feature type="non-terminal residue" evidence="1">
    <location>
        <position position="197"/>
    </location>
</feature>
<dbReference type="Pfam" id="PF07592">
    <property type="entry name" value="DDE_Tnp_ISAZ013"/>
    <property type="match status" value="1"/>
</dbReference>
<gene>
    <name evidence="1" type="ORF">B1B_01454</name>
</gene>
<evidence type="ECO:0000313" key="1">
    <source>
        <dbReference type="EMBL" id="EQD76778.1"/>
    </source>
</evidence>
<dbReference type="InterPro" id="IPR011518">
    <property type="entry name" value="Transposase_36"/>
</dbReference>
<organism evidence="1">
    <name type="scientific">mine drainage metagenome</name>
    <dbReference type="NCBI Taxonomy" id="410659"/>
    <lineage>
        <taxon>unclassified sequences</taxon>
        <taxon>metagenomes</taxon>
        <taxon>ecological metagenomes</taxon>
    </lineage>
</organism>
<dbReference type="NCBIfam" id="NF033519">
    <property type="entry name" value="transpos_ISAzo13"/>
    <property type="match status" value="1"/>
</dbReference>
<dbReference type="AlphaFoldDB" id="T1C7C4"/>
<name>T1C7C4_9ZZZZ</name>